<evidence type="ECO:0000256" key="1">
    <source>
        <dbReference type="SAM" id="Phobius"/>
    </source>
</evidence>
<feature type="transmembrane region" description="Helical" evidence="1">
    <location>
        <begin position="38"/>
        <end position="59"/>
    </location>
</feature>
<dbReference type="AlphaFoldDB" id="A0A3M7P8E6"/>
<keyword evidence="3" id="KW-1185">Reference proteome</keyword>
<organism evidence="2 3">
    <name type="scientific">Brachionus plicatilis</name>
    <name type="common">Marine rotifer</name>
    <name type="synonym">Brachionus muelleri</name>
    <dbReference type="NCBI Taxonomy" id="10195"/>
    <lineage>
        <taxon>Eukaryota</taxon>
        <taxon>Metazoa</taxon>
        <taxon>Spiralia</taxon>
        <taxon>Gnathifera</taxon>
        <taxon>Rotifera</taxon>
        <taxon>Eurotatoria</taxon>
        <taxon>Monogononta</taxon>
        <taxon>Pseudotrocha</taxon>
        <taxon>Ploima</taxon>
        <taxon>Brachionidae</taxon>
        <taxon>Brachionus</taxon>
    </lineage>
</organism>
<feature type="transmembrane region" description="Helical" evidence="1">
    <location>
        <begin position="6"/>
        <end position="26"/>
    </location>
</feature>
<keyword evidence="1" id="KW-0812">Transmembrane</keyword>
<name>A0A3M7P8E6_BRAPC</name>
<evidence type="ECO:0000313" key="2">
    <source>
        <dbReference type="EMBL" id="RMZ95361.1"/>
    </source>
</evidence>
<dbReference type="EMBL" id="REGN01012462">
    <property type="protein sequence ID" value="RMZ95361.1"/>
    <property type="molecule type" value="Genomic_DNA"/>
</dbReference>
<protein>
    <submittedName>
        <fullName evidence="2">Uncharacterized protein</fullName>
    </submittedName>
</protein>
<comment type="caution">
    <text evidence="2">The sequence shown here is derived from an EMBL/GenBank/DDBJ whole genome shotgun (WGS) entry which is preliminary data.</text>
</comment>
<reference evidence="2 3" key="1">
    <citation type="journal article" date="2018" name="Sci. Rep.">
        <title>Genomic signatures of local adaptation to the degree of environmental predictability in rotifers.</title>
        <authorList>
            <person name="Franch-Gras L."/>
            <person name="Hahn C."/>
            <person name="Garcia-Roger E.M."/>
            <person name="Carmona M.J."/>
            <person name="Serra M."/>
            <person name="Gomez A."/>
        </authorList>
    </citation>
    <scope>NUCLEOTIDE SEQUENCE [LARGE SCALE GENOMIC DNA]</scope>
    <source>
        <strain evidence="2">HYR1</strain>
    </source>
</reference>
<sequence length="84" mass="9998">MCVLKNYDFCLWFLETNMAQLIMFILFTKPKSKIEKSINYVVCVDQFLLFIIIIFILLVQMQSINFYSNSLSEKPKFDNILVPF</sequence>
<accession>A0A3M7P8E6</accession>
<gene>
    <name evidence="2" type="ORF">BpHYR1_011757</name>
</gene>
<dbReference type="Proteomes" id="UP000276133">
    <property type="component" value="Unassembled WGS sequence"/>
</dbReference>
<evidence type="ECO:0000313" key="3">
    <source>
        <dbReference type="Proteomes" id="UP000276133"/>
    </source>
</evidence>
<proteinExistence type="predicted"/>
<keyword evidence="1" id="KW-0472">Membrane</keyword>
<keyword evidence="1" id="KW-1133">Transmembrane helix</keyword>